<evidence type="ECO:0000256" key="1">
    <source>
        <dbReference type="ARBA" id="ARBA00001936"/>
    </source>
</evidence>
<keyword evidence="9" id="KW-0234">DNA repair</keyword>
<dbReference type="GO" id="GO:0003697">
    <property type="term" value="F:single-stranded DNA binding"/>
    <property type="evidence" value="ECO:0007669"/>
    <property type="project" value="TreeGrafter"/>
</dbReference>
<dbReference type="Proteomes" id="UP000320762">
    <property type="component" value="Unassembled WGS sequence"/>
</dbReference>
<name>A0A550CIP4_9AGAR</name>
<keyword evidence="7" id="KW-0378">Hydrolase</keyword>
<sequence length="366" mass="41095">MFNPFRWKSAHNWTTPQPTWGTKSSDTSDTYGYKSPYVKEVDDSAVEPVIPSEIEGIKICRYRQTKDKWQHLPQKSLDRRESPTDVRIITWKISQHLSHPEDRLAVALAHIAEELGCGDAIELSCANARKPPPCVICLQEVHVRALQDELVQNAWVRAYFCVLPHKVEKWGAGAKYGNVTLVSRDVPVEKAAILRFGVSSMKRTAVIAHLLLRAAKVREGAAEPRELRVAVINTQLESSEHGTVYRPRQLDMLAAFLKQKKDGVNGGVIVGDMNAESRADRLMPDALGLKDAWKRGDEDEEGCTWGYNQPASARVQFPPMRMDKMLFSPRRGLKVDEPTRIGVGVTYNGSPVSEHYGLISTLRMLK</sequence>
<gene>
    <name evidence="12" type="ORF">BD626DRAFT_399678</name>
</gene>
<evidence type="ECO:0000256" key="4">
    <source>
        <dbReference type="ARBA" id="ARBA00022722"/>
    </source>
</evidence>
<keyword evidence="10" id="KW-0539">Nucleus</keyword>
<evidence type="ECO:0000256" key="7">
    <source>
        <dbReference type="ARBA" id="ARBA00022801"/>
    </source>
</evidence>
<dbReference type="PANTHER" id="PTHR15822">
    <property type="entry name" value="TRAF AND TNF RECEPTOR-ASSOCIATED PROTEIN"/>
    <property type="match status" value="1"/>
</dbReference>
<dbReference type="SUPFAM" id="SSF56219">
    <property type="entry name" value="DNase I-like"/>
    <property type="match status" value="1"/>
</dbReference>
<dbReference type="OrthoDB" id="9975959at2759"/>
<evidence type="ECO:0000256" key="9">
    <source>
        <dbReference type="ARBA" id="ARBA00023204"/>
    </source>
</evidence>
<evidence type="ECO:0000313" key="12">
    <source>
        <dbReference type="EMBL" id="TRM64682.1"/>
    </source>
</evidence>
<evidence type="ECO:0000256" key="6">
    <source>
        <dbReference type="ARBA" id="ARBA00022763"/>
    </source>
</evidence>
<evidence type="ECO:0000256" key="3">
    <source>
        <dbReference type="ARBA" id="ARBA00004322"/>
    </source>
</evidence>
<evidence type="ECO:0000256" key="8">
    <source>
        <dbReference type="ARBA" id="ARBA00022842"/>
    </source>
</evidence>
<dbReference type="GO" id="GO:0005737">
    <property type="term" value="C:cytoplasm"/>
    <property type="evidence" value="ECO:0007669"/>
    <property type="project" value="TreeGrafter"/>
</dbReference>
<comment type="cofactor">
    <cofactor evidence="1">
        <name>Mn(2+)</name>
        <dbReference type="ChEBI" id="CHEBI:29035"/>
    </cofactor>
</comment>
<dbReference type="GO" id="GO:0004518">
    <property type="term" value="F:nuclease activity"/>
    <property type="evidence" value="ECO:0007669"/>
    <property type="project" value="UniProtKB-KW"/>
</dbReference>
<comment type="subcellular location">
    <subcellularLocation>
        <location evidence="3">Nucleus</location>
        <location evidence="3">PML body</location>
    </subcellularLocation>
</comment>
<keyword evidence="8" id="KW-0460">Magnesium</keyword>
<dbReference type="PANTHER" id="PTHR15822:SF4">
    <property type="entry name" value="TYROSYL-DNA PHOSPHODIESTERASE 2"/>
    <property type="match status" value="1"/>
</dbReference>
<dbReference type="Gene3D" id="3.60.10.10">
    <property type="entry name" value="Endonuclease/exonuclease/phosphatase"/>
    <property type="match status" value="1"/>
</dbReference>
<keyword evidence="5" id="KW-0479">Metal-binding</keyword>
<reference evidence="12 13" key="1">
    <citation type="journal article" date="2019" name="New Phytol.">
        <title>Comparative genomics reveals unique wood-decay strategies and fruiting body development in the Schizophyllaceae.</title>
        <authorList>
            <person name="Almasi E."/>
            <person name="Sahu N."/>
            <person name="Krizsan K."/>
            <person name="Balint B."/>
            <person name="Kovacs G.M."/>
            <person name="Kiss B."/>
            <person name="Cseklye J."/>
            <person name="Drula E."/>
            <person name="Henrissat B."/>
            <person name="Nagy I."/>
            <person name="Chovatia M."/>
            <person name="Adam C."/>
            <person name="LaButti K."/>
            <person name="Lipzen A."/>
            <person name="Riley R."/>
            <person name="Grigoriev I.V."/>
            <person name="Nagy L.G."/>
        </authorList>
    </citation>
    <scope>NUCLEOTIDE SEQUENCE [LARGE SCALE GENOMIC DNA]</scope>
    <source>
        <strain evidence="12 13">NL-1724</strain>
    </source>
</reference>
<keyword evidence="6" id="KW-0227">DNA damage</keyword>
<dbReference type="InterPro" id="IPR036691">
    <property type="entry name" value="Endo/exonu/phosph_ase_sf"/>
</dbReference>
<feature type="domain" description="Endonuclease/exonuclease/phosphatase" evidence="11">
    <location>
        <begin position="135"/>
        <end position="330"/>
    </location>
</feature>
<dbReference type="InterPro" id="IPR051547">
    <property type="entry name" value="TDP2-like"/>
</dbReference>
<proteinExistence type="predicted"/>
<dbReference type="GO" id="GO:0046872">
    <property type="term" value="F:metal ion binding"/>
    <property type="evidence" value="ECO:0007669"/>
    <property type="project" value="UniProtKB-KW"/>
</dbReference>
<protein>
    <recommendedName>
        <fullName evidence="11">Endonuclease/exonuclease/phosphatase domain-containing protein</fullName>
    </recommendedName>
</protein>
<comment type="cofactor">
    <cofactor evidence="2">
        <name>Mg(2+)</name>
        <dbReference type="ChEBI" id="CHEBI:18420"/>
    </cofactor>
</comment>
<accession>A0A550CIP4</accession>
<evidence type="ECO:0000313" key="13">
    <source>
        <dbReference type="Proteomes" id="UP000320762"/>
    </source>
</evidence>
<evidence type="ECO:0000256" key="5">
    <source>
        <dbReference type="ARBA" id="ARBA00022723"/>
    </source>
</evidence>
<dbReference type="Pfam" id="PF03372">
    <property type="entry name" value="Exo_endo_phos"/>
    <property type="match status" value="1"/>
</dbReference>
<dbReference type="AlphaFoldDB" id="A0A550CIP4"/>
<dbReference type="EMBL" id="VDMD01000006">
    <property type="protein sequence ID" value="TRM64682.1"/>
    <property type="molecule type" value="Genomic_DNA"/>
</dbReference>
<evidence type="ECO:0000256" key="2">
    <source>
        <dbReference type="ARBA" id="ARBA00001946"/>
    </source>
</evidence>
<keyword evidence="4" id="KW-0540">Nuclease</keyword>
<dbReference type="InterPro" id="IPR005135">
    <property type="entry name" value="Endo/exonuclease/phosphatase"/>
</dbReference>
<evidence type="ECO:0000256" key="10">
    <source>
        <dbReference type="ARBA" id="ARBA00023242"/>
    </source>
</evidence>
<dbReference type="GO" id="GO:0006302">
    <property type="term" value="P:double-strand break repair"/>
    <property type="evidence" value="ECO:0007669"/>
    <property type="project" value="TreeGrafter"/>
</dbReference>
<keyword evidence="13" id="KW-1185">Reference proteome</keyword>
<evidence type="ECO:0000259" key="11">
    <source>
        <dbReference type="Pfam" id="PF03372"/>
    </source>
</evidence>
<organism evidence="12 13">
    <name type="scientific">Schizophyllum amplum</name>
    <dbReference type="NCBI Taxonomy" id="97359"/>
    <lineage>
        <taxon>Eukaryota</taxon>
        <taxon>Fungi</taxon>
        <taxon>Dikarya</taxon>
        <taxon>Basidiomycota</taxon>
        <taxon>Agaricomycotina</taxon>
        <taxon>Agaricomycetes</taxon>
        <taxon>Agaricomycetidae</taxon>
        <taxon>Agaricales</taxon>
        <taxon>Schizophyllaceae</taxon>
        <taxon>Schizophyllum</taxon>
    </lineage>
</organism>
<dbReference type="GO" id="GO:0070260">
    <property type="term" value="F:5'-tyrosyl-DNA phosphodiesterase activity"/>
    <property type="evidence" value="ECO:0007669"/>
    <property type="project" value="TreeGrafter"/>
</dbReference>
<comment type="caution">
    <text evidence="12">The sequence shown here is derived from an EMBL/GenBank/DDBJ whole genome shotgun (WGS) entry which is preliminary data.</text>
</comment>